<dbReference type="CDD" id="cd16325">
    <property type="entry name" value="LolA"/>
    <property type="match status" value="1"/>
</dbReference>
<feature type="signal peptide" evidence="2">
    <location>
        <begin position="1"/>
        <end position="20"/>
    </location>
</feature>
<dbReference type="InterPro" id="IPR029046">
    <property type="entry name" value="LolA/LolB/LppX"/>
</dbReference>
<evidence type="ECO:0008006" key="5">
    <source>
        <dbReference type="Google" id="ProtNLM"/>
    </source>
</evidence>
<organism evidence="3 4">
    <name type="scientific">Snodgrassella alvi</name>
    <dbReference type="NCBI Taxonomy" id="1196083"/>
    <lineage>
        <taxon>Bacteria</taxon>
        <taxon>Pseudomonadati</taxon>
        <taxon>Pseudomonadota</taxon>
        <taxon>Betaproteobacteria</taxon>
        <taxon>Neisseriales</taxon>
        <taxon>Neisseriaceae</taxon>
        <taxon>Snodgrassella</taxon>
    </lineage>
</organism>
<sequence length="200" mass="22451">MLRNFLLVSWLCLLSGLVSAFGLTDLQAQLQQPQNIKGDFVQQRFLRGTSKPIVTQGQFILVPKAGLLWQMKKPFTNTMRVRQTGIEQLNANNQWIASSQSAAAQKNQVKLFLDLLGGQTNGIQNQFSTRLTGTAQNWQLHLQPKSVLMKQIFTSIDIQGDQAVKKIILSEVQGDRTEIAFTALKFNSALNRFEQHAILP</sequence>
<keyword evidence="4" id="KW-1185">Reference proteome</keyword>
<dbReference type="OrthoDB" id="7025041at2"/>
<dbReference type="AlphaFoldDB" id="A0A2N9X4T0"/>
<evidence type="ECO:0000313" key="4">
    <source>
        <dbReference type="Proteomes" id="UP000230202"/>
    </source>
</evidence>
<comment type="caution">
    <text evidence="3">The sequence shown here is derived from an EMBL/GenBank/DDBJ whole genome shotgun (WGS) entry which is preliminary data.</text>
</comment>
<evidence type="ECO:0000256" key="1">
    <source>
        <dbReference type="ARBA" id="ARBA00022729"/>
    </source>
</evidence>
<keyword evidence="1 2" id="KW-0732">Signal</keyword>
<feature type="chain" id="PRO_5014627774" description="Outer membrane lipoprotein carrier protein LolA" evidence="2">
    <location>
        <begin position="21"/>
        <end position="200"/>
    </location>
</feature>
<accession>A0A2N9X4T0</accession>
<protein>
    <recommendedName>
        <fullName evidence="5">Outer membrane lipoprotein carrier protein LolA</fullName>
    </recommendedName>
</protein>
<gene>
    <name evidence="3" type="ORF">BHC54_06405</name>
</gene>
<dbReference type="Proteomes" id="UP000230202">
    <property type="component" value="Unassembled WGS sequence"/>
</dbReference>
<reference evidence="3" key="1">
    <citation type="journal article" date="2017" name="MBio">
        <title>Type VI secretion-mediated competition in the bee gut microbiome.</title>
        <authorList>
            <person name="Steele M.I."/>
            <person name="Kwong W.K."/>
            <person name="Powell J.E."/>
            <person name="Whiteley M."/>
            <person name="Moran N.A."/>
        </authorList>
    </citation>
    <scope>NUCLEOTIDE SEQUENCE [LARGE SCALE GENOMIC DNA]</scope>
    <source>
        <strain evidence="3">WkB273</strain>
    </source>
</reference>
<dbReference type="InterPro" id="IPR004564">
    <property type="entry name" value="OM_lipoprot_carrier_LolA-like"/>
</dbReference>
<proteinExistence type="predicted"/>
<evidence type="ECO:0000313" key="3">
    <source>
        <dbReference type="EMBL" id="PIT38183.1"/>
    </source>
</evidence>
<dbReference type="SUPFAM" id="SSF89392">
    <property type="entry name" value="Prokaryotic lipoproteins and lipoprotein localization factors"/>
    <property type="match status" value="1"/>
</dbReference>
<evidence type="ECO:0000256" key="2">
    <source>
        <dbReference type="SAM" id="SignalP"/>
    </source>
</evidence>
<dbReference type="EMBL" id="MEIL01000029">
    <property type="protein sequence ID" value="PIT38183.1"/>
    <property type="molecule type" value="Genomic_DNA"/>
</dbReference>
<name>A0A2N9X4T0_9NEIS</name>
<dbReference type="Gene3D" id="2.50.20.10">
    <property type="entry name" value="Lipoprotein localisation LolA/LolB/LppX"/>
    <property type="match status" value="1"/>
</dbReference>
<dbReference type="RefSeq" id="WP_100139694.1">
    <property type="nucleotide sequence ID" value="NZ_MEIL01000029.1"/>
</dbReference>
<dbReference type="Pfam" id="PF19574">
    <property type="entry name" value="LolA_3"/>
    <property type="match status" value="1"/>
</dbReference>